<dbReference type="GO" id="GO:0010181">
    <property type="term" value="F:FMN binding"/>
    <property type="evidence" value="ECO:0007669"/>
    <property type="project" value="UniProtKB-UniRule"/>
</dbReference>
<evidence type="ECO:0000256" key="11">
    <source>
        <dbReference type="HAMAP-Rule" id="MF_00354"/>
    </source>
</evidence>
<evidence type="ECO:0000256" key="6">
    <source>
        <dbReference type="ARBA" id="ARBA00022842"/>
    </source>
</evidence>
<dbReference type="GO" id="GO:0070402">
    <property type="term" value="F:NADPH binding"/>
    <property type="evidence" value="ECO:0007669"/>
    <property type="project" value="UniProtKB-UniRule"/>
</dbReference>
<comment type="cofactor">
    <cofactor evidence="11">
        <name>Mg(2+)</name>
        <dbReference type="ChEBI" id="CHEBI:18420"/>
    </cofactor>
</comment>
<dbReference type="RefSeq" id="WP_004093620.1">
    <property type="nucleotide sequence ID" value="NZ_AFGF01000041.1"/>
</dbReference>
<dbReference type="AlphaFoldDB" id="F7NGC2"/>
<evidence type="ECO:0000256" key="5">
    <source>
        <dbReference type="ARBA" id="ARBA00022723"/>
    </source>
</evidence>
<feature type="binding site" evidence="11">
    <location>
        <begin position="9"/>
        <end position="10"/>
    </location>
    <ligand>
        <name>substrate</name>
    </ligand>
</feature>
<keyword evidence="6 11" id="KW-0460">Magnesium</keyword>
<evidence type="ECO:0000313" key="13">
    <source>
        <dbReference type="EMBL" id="EGO64915.1"/>
    </source>
</evidence>
<dbReference type="InterPro" id="IPR013785">
    <property type="entry name" value="Aldolase_TIM"/>
</dbReference>
<gene>
    <name evidence="11" type="primary">fni</name>
    <name evidence="13" type="ORF">ALO_05528</name>
</gene>
<evidence type="ECO:0000256" key="4">
    <source>
        <dbReference type="ARBA" id="ARBA00022643"/>
    </source>
</evidence>
<feature type="binding site" evidence="11">
    <location>
        <begin position="285"/>
        <end position="286"/>
    </location>
    <ligand>
        <name>FMN</name>
        <dbReference type="ChEBI" id="CHEBI:58210"/>
    </ligand>
</feature>
<dbReference type="CDD" id="cd02811">
    <property type="entry name" value="IDI-2_FMN"/>
    <property type="match status" value="1"/>
</dbReference>
<evidence type="ECO:0000256" key="2">
    <source>
        <dbReference type="ARBA" id="ARBA00022490"/>
    </source>
</evidence>
<dbReference type="Pfam" id="PF01070">
    <property type="entry name" value="FMN_dh"/>
    <property type="match status" value="1"/>
</dbReference>
<keyword evidence="2 11" id="KW-0963">Cytoplasm</keyword>
<dbReference type="HAMAP" id="MF_00354">
    <property type="entry name" value="Idi_2"/>
    <property type="match status" value="1"/>
</dbReference>
<proteinExistence type="inferred from homology"/>
<dbReference type="PANTHER" id="PTHR43665">
    <property type="entry name" value="ISOPENTENYL-DIPHOSPHATE DELTA-ISOMERASE"/>
    <property type="match status" value="1"/>
</dbReference>
<comment type="subcellular location">
    <subcellularLocation>
        <location evidence="11">Cytoplasm</location>
    </subcellularLocation>
</comment>
<evidence type="ECO:0000256" key="8">
    <source>
        <dbReference type="ARBA" id="ARBA00023229"/>
    </source>
</evidence>
<evidence type="ECO:0000256" key="7">
    <source>
        <dbReference type="ARBA" id="ARBA00022857"/>
    </source>
</evidence>
<comment type="cofactor">
    <cofactor evidence="11">
        <name>NADPH</name>
        <dbReference type="ChEBI" id="CHEBI:57783"/>
    </cofactor>
</comment>
<organism evidence="13 14">
    <name type="scientific">Acetonema longum DSM 6540</name>
    <dbReference type="NCBI Taxonomy" id="1009370"/>
    <lineage>
        <taxon>Bacteria</taxon>
        <taxon>Bacillati</taxon>
        <taxon>Bacillota</taxon>
        <taxon>Negativicutes</taxon>
        <taxon>Acetonemataceae</taxon>
        <taxon>Acetonema</taxon>
    </lineage>
</organism>
<dbReference type="GO" id="GO:0008299">
    <property type="term" value="P:isoprenoid biosynthetic process"/>
    <property type="evidence" value="ECO:0007669"/>
    <property type="project" value="UniProtKB-UniRule"/>
</dbReference>
<accession>F7NGC2</accession>
<reference evidence="13 14" key="1">
    <citation type="journal article" date="2011" name="EMBO J.">
        <title>Structural diversity of bacterial flagellar motors.</title>
        <authorList>
            <person name="Chen S."/>
            <person name="Beeby M."/>
            <person name="Murphy G.E."/>
            <person name="Leadbetter J.R."/>
            <person name="Hendrixson D.R."/>
            <person name="Briegel A."/>
            <person name="Li Z."/>
            <person name="Shi J."/>
            <person name="Tocheva E.I."/>
            <person name="Muller A."/>
            <person name="Dobro M.J."/>
            <person name="Jensen G.J."/>
        </authorList>
    </citation>
    <scope>NUCLEOTIDE SEQUENCE [LARGE SCALE GENOMIC DNA]</scope>
    <source>
        <strain evidence="13 14">DSM 6540</strain>
    </source>
</reference>
<dbReference type="GO" id="GO:0016491">
    <property type="term" value="F:oxidoreductase activity"/>
    <property type="evidence" value="ECO:0007669"/>
    <property type="project" value="InterPro"/>
</dbReference>
<dbReference type="Proteomes" id="UP000003240">
    <property type="component" value="Unassembled WGS sequence"/>
</dbReference>
<keyword evidence="8 11" id="KW-0414">Isoprene biosynthesis</keyword>
<dbReference type="NCBIfam" id="TIGR02151">
    <property type="entry name" value="IPP_isom_2"/>
    <property type="match status" value="1"/>
</dbReference>
<feature type="binding site" evidence="11">
    <location>
        <begin position="264"/>
        <end position="266"/>
    </location>
    <ligand>
        <name>FMN</name>
        <dbReference type="ChEBI" id="CHEBI:58210"/>
    </ligand>
</feature>
<feature type="binding site" evidence="11">
    <location>
        <position position="155"/>
    </location>
    <ligand>
        <name>substrate</name>
    </ligand>
</feature>
<evidence type="ECO:0000313" key="14">
    <source>
        <dbReference type="Proteomes" id="UP000003240"/>
    </source>
</evidence>
<feature type="binding site" evidence="11">
    <location>
        <position position="187"/>
    </location>
    <ligand>
        <name>FMN</name>
        <dbReference type="ChEBI" id="CHEBI:58210"/>
    </ligand>
</feature>
<dbReference type="PANTHER" id="PTHR43665:SF1">
    <property type="entry name" value="ISOPENTENYL-DIPHOSPHATE DELTA-ISOMERASE"/>
    <property type="match status" value="1"/>
</dbReference>
<comment type="cofactor">
    <cofactor evidence="1 11">
        <name>FMN</name>
        <dbReference type="ChEBI" id="CHEBI:58210"/>
    </cofactor>
</comment>
<comment type="caution">
    <text evidence="11">Lacks conserved residue(s) required for the propagation of feature annotation.</text>
</comment>
<feature type="binding site" evidence="11">
    <location>
        <begin position="66"/>
        <end position="68"/>
    </location>
    <ligand>
        <name>FMN</name>
        <dbReference type="ChEBI" id="CHEBI:58210"/>
    </ligand>
</feature>
<comment type="catalytic activity">
    <reaction evidence="11">
        <text>isopentenyl diphosphate = dimethylallyl diphosphate</text>
        <dbReference type="Rhea" id="RHEA:23284"/>
        <dbReference type="ChEBI" id="CHEBI:57623"/>
        <dbReference type="ChEBI" id="CHEBI:128769"/>
        <dbReference type="EC" id="5.3.3.2"/>
    </reaction>
</comment>
<feature type="binding site" evidence="11">
    <location>
        <position position="125"/>
    </location>
    <ligand>
        <name>FMN</name>
        <dbReference type="ChEBI" id="CHEBI:58210"/>
    </ligand>
</feature>
<dbReference type="GO" id="GO:0000287">
    <property type="term" value="F:magnesium ion binding"/>
    <property type="evidence" value="ECO:0007669"/>
    <property type="project" value="UniProtKB-UniRule"/>
</dbReference>
<protein>
    <recommendedName>
        <fullName evidence="11">Isopentenyl-diphosphate delta-isomerase</fullName>
        <shortName evidence="11">IPP isomerase</shortName>
        <ecNumber evidence="11">5.3.3.2</ecNumber>
    </recommendedName>
    <alternativeName>
        <fullName evidence="11">Isopentenyl diphosphate:dimethylallyl diphosphate isomerase</fullName>
    </alternativeName>
    <alternativeName>
        <fullName evidence="11">Isopentenyl pyrophosphate isomerase</fullName>
    </alternativeName>
    <alternativeName>
        <fullName evidence="11">Type 2 isopentenyl diphosphate isomerase</fullName>
        <shortName evidence="11">IDI-2</shortName>
    </alternativeName>
</protein>
<dbReference type="EMBL" id="AFGF01000041">
    <property type="protein sequence ID" value="EGO64915.1"/>
    <property type="molecule type" value="Genomic_DNA"/>
</dbReference>
<feature type="binding site" evidence="11">
    <location>
        <position position="96"/>
    </location>
    <ligand>
        <name>FMN</name>
        <dbReference type="ChEBI" id="CHEBI:58210"/>
    </ligand>
</feature>
<keyword evidence="14" id="KW-1185">Reference proteome</keyword>
<dbReference type="GO" id="GO:0004452">
    <property type="term" value="F:isopentenyl-diphosphate delta-isomerase activity"/>
    <property type="evidence" value="ECO:0007669"/>
    <property type="project" value="UniProtKB-UniRule"/>
</dbReference>
<dbReference type="SUPFAM" id="SSF51395">
    <property type="entry name" value="FMN-linked oxidoreductases"/>
    <property type="match status" value="1"/>
</dbReference>
<dbReference type="STRING" id="1009370.ALO_05528"/>
<name>F7NGC2_9FIRM</name>
<feature type="binding site" evidence="11">
    <location>
        <position position="217"/>
    </location>
    <ligand>
        <name>FMN</name>
        <dbReference type="ChEBI" id="CHEBI:58210"/>
    </ligand>
</feature>
<dbReference type="Gene3D" id="3.20.20.70">
    <property type="entry name" value="Aldolase class I"/>
    <property type="match status" value="1"/>
</dbReference>
<keyword evidence="7 11" id="KW-0521">NADP</keyword>
<feature type="domain" description="FMN-dependent dehydrogenase" evidence="12">
    <location>
        <begin position="170"/>
        <end position="327"/>
    </location>
</feature>
<evidence type="ECO:0000256" key="10">
    <source>
        <dbReference type="ARBA" id="ARBA00025810"/>
    </source>
</evidence>
<keyword evidence="5 11" id="KW-0479">Metal-binding</keyword>
<evidence type="ECO:0000256" key="9">
    <source>
        <dbReference type="ARBA" id="ARBA00023235"/>
    </source>
</evidence>
<dbReference type="EC" id="5.3.3.2" evidence="11"/>
<evidence type="ECO:0000259" key="12">
    <source>
        <dbReference type="Pfam" id="PF01070"/>
    </source>
</evidence>
<comment type="caution">
    <text evidence="13">The sequence shown here is derived from an EMBL/GenBank/DDBJ whole genome shotgun (WGS) entry which is preliminary data.</text>
</comment>
<comment type="similarity">
    <text evidence="11">Belongs to the IPP isomerase type 2 family.</text>
</comment>
<evidence type="ECO:0000256" key="3">
    <source>
        <dbReference type="ARBA" id="ARBA00022630"/>
    </source>
</evidence>
<dbReference type="eggNOG" id="COG1304">
    <property type="taxonomic scope" value="Bacteria"/>
</dbReference>
<keyword evidence="4 11" id="KW-0288">FMN</keyword>
<evidence type="ECO:0000256" key="1">
    <source>
        <dbReference type="ARBA" id="ARBA00001917"/>
    </source>
</evidence>
<dbReference type="InterPro" id="IPR011179">
    <property type="entry name" value="IPdP_isomerase"/>
</dbReference>
<dbReference type="GO" id="GO:0005737">
    <property type="term" value="C:cytoplasm"/>
    <property type="evidence" value="ECO:0007669"/>
    <property type="project" value="UniProtKB-SubCell"/>
</dbReference>
<feature type="binding site" evidence="11">
    <location>
        <position position="156"/>
    </location>
    <ligand>
        <name>Mg(2+)</name>
        <dbReference type="ChEBI" id="CHEBI:18420"/>
    </ligand>
</feature>
<keyword evidence="9 11" id="KW-0413">Isomerase</keyword>
<keyword evidence="3 11" id="KW-0285">Flavoprotein</keyword>
<dbReference type="PIRSF" id="PIRSF003314">
    <property type="entry name" value="IPP_isomerase"/>
    <property type="match status" value="1"/>
</dbReference>
<comment type="function">
    <text evidence="11">Involved in the biosynthesis of isoprenoids. Catalyzes the 1,3-allylic rearrangement of the homoallylic substrate isopentenyl (IPP) to its allylic isomer, dimethylallyl diphosphate (DMAPP).</text>
</comment>
<dbReference type="OrthoDB" id="9795032at2"/>
<sequence length="351" mass="37573">MNLVTRQSRKADHLKHALQLADGPSQNGFKDIFLIHNCLPELAWEDISLEISLGDLRLAHPIIMNAITGGSTDVTAINEALAMVARLTNSAMAVGSQYAAIEDPSVADSFKIVRKVYPKGCLIANLGAYANCEDAQRAVDMIEANALQIHLNVAQEIVMSEGDRNFTGYLKNIERIVSKVGVPVIVKEVGCGVAREQAVSLALAGVRIIDVGGAGGTNFLAIETSRNEAQLEPELLEWGLPTALTAMEVLSAVGDQVDVIVSGGVRTPLDIAKALALGGRAVGLAAPVLRALQAGQVEQTALWLTKLIDDVKRVMLLVGAKRVEHLSHVPLVVTGFSREWLRARGIDFQRA</sequence>
<dbReference type="InterPro" id="IPR000262">
    <property type="entry name" value="FMN-dep_DH"/>
</dbReference>
<comment type="subunit">
    <text evidence="10 11">Homooctamer. Dimer of tetramers.</text>
</comment>